<dbReference type="PANTHER" id="PTHR11229:SF16">
    <property type="entry name" value="LARGE RIBOSOMAL SUBUNIT PROTEIN UL3C"/>
    <property type="match status" value="1"/>
</dbReference>
<keyword evidence="6 8" id="KW-0687">Ribonucleoprotein</keyword>
<keyword evidence="5 8" id="KW-0689">Ribosomal protein</keyword>
<dbReference type="SUPFAM" id="SSF50447">
    <property type="entry name" value="Translation proteins"/>
    <property type="match status" value="1"/>
</dbReference>
<dbReference type="GO" id="GO:0022625">
    <property type="term" value="C:cytosolic large ribosomal subunit"/>
    <property type="evidence" value="ECO:0007669"/>
    <property type="project" value="TreeGrafter"/>
</dbReference>
<dbReference type="InterPro" id="IPR019927">
    <property type="entry name" value="Ribosomal_uL3_bac/org-type"/>
</dbReference>
<feature type="modified residue" description="N5-methylglutamine" evidence="8">
    <location>
        <position position="152"/>
    </location>
</feature>
<sequence>MRVGVVAEKLGMSALYDEQGVRIPVTLLKLDSCMVVGAKSKEVDGYDALQVGIKQVKINKLSNPLKGHFAKNQVEPRKKLVEFRMDDKSAMVEVGSTILATHFVPGQYVDVSGVTVGKGFAGAMKRHNFRGLEATHGVSVSHRSHGSTGQRQDPGKVFKGKKMAGHMGVDKVTVQNLEIVASDSEKGLIVIKGAVPGHKGSYIIVRDAIKRALPEGAPYPASLLS</sequence>
<evidence type="ECO:0000256" key="2">
    <source>
        <dbReference type="ARBA" id="ARBA00022481"/>
    </source>
</evidence>
<keyword evidence="12" id="KW-1185">Reference proteome</keyword>
<protein>
    <recommendedName>
        <fullName evidence="7 8">Large ribosomal subunit protein uL3</fullName>
    </recommendedName>
</protein>
<evidence type="ECO:0000256" key="1">
    <source>
        <dbReference type="ARBA" id="ARBA00006540"/>
    </source>
</evidence>
<dbReference type="FunFam" id="3.30.160.810:FF:000001">
    <property type="entry name" value="50S ribosomal protein L3"/>
    <property type="match status" value="1"/>
</dbReference>
<dbReference type="PATRIC" id="fig|1607817.3.peg.470"/>
<dbReference type="GO" id="GO:0006412">
    <property type="term" value="P:translation"/>
    <property type="evidence" value="ECO:0007669"/>
    <property type="project" value="UniProtKB-UniRule"/>
</dbReference>
<keyword evidence="4 8" id="KW-0694">RNA-binding</keyword>
<comment type="function">
    <text evidence="8 10">One of the primary rRNA binding proteins, it binds directly near the 3'-end of the 23S rRNA, where it nucleates assembly of the 50S subunit.</text>
</comment>
<dbReference type="Pfam" id="PF00297">
    <property type="entry name" value="Ribosomal_L3"/>
    <property type="match status" value="1"/>
</dbReference>
<name>A0A0F5MQT6_9RICK</name>
<comment type="similarity">
    <text evidence="1 8 9">Belongs to the universal ribosomal protein uL3 family.</text>
</comment>
<comment type="PTM">
    <text evidence="8">Methylated by PrmB.</text>
</comment>
<dbReference type="PANTHER" id="PTHR11229">
    <property type="entry name" value="50S RIBOSOMAL PROTEIN L3"/>
    <property type="match status" value="1"/>
</dbReference>
<evidence type="ECO:0000256" key="8">
    <source>
        <dbReference type="HAMAP-Rule" id="MF_01325"/>
    </source>
</evidence>
<dbReference type="InterPro" id="IPR000597">
    <property type="entry name" value="Ribosomal_uL3"/>
</dbReference>
<accession>A0A0F5MQT6</accession>
<keyword evidence="3 8" id="KW-0699">rRNA-binding</keyword>
<dbReference type="Proteomes" id="UP000033358">
    <property type="component" value="Unassembled WGS sequence"/>
</dbReference>
<evidence type="ECO:0000256" key="9">
    <source>
        <dbReference type="RuleBase" id="RU003905"/>
    </source>
</evidence>
<dbReference type="HAMAP" id="MF_01325_B">
    <property type="entry name" value="Ribosomal_uL3_B"/>
    <property type="match status" value="1"/>
</dbReference>
<gene>
    <name evidence="8 11" type="primary">rplC</name>
    <name evidence="11" type="ORF">SZ25_00473</name>
</gene>
<evidence type="ECO:0000256" key="3">
    <source>
        <dbReference type="ARBA" id="ARBA00022730"/>
    </source>
</evidence>
<dbReference type="InterPro" id="IPR019926">
    <property type="entry name" value="Ribosomal_uL3_CS"/>
</dbReference>
<dbReference type="PROSITE" id="PS00474">
    <property type="entry name" value="RIBOSOMAL_L3"/>
    <property type="match status" value="1"/>
</dbReference>
<dbReference type="InterPro" id="IPR009000">
    <property type="entry name" value="Transl_B-barrel_sf"/>
</dbReference>
<comment type="caution">
    <text evidence="11">The sequence shown here is derived from an EMBL/GenBank/DDBJ whole genome shotgun (WGS) entry which is preliminary data.</text>
</comment>
<comment type="subunit">
    <text evidence="8 10">Part of the 50S ribosomal subunit. Forms a cluster with proteins L14 and L19.</text>
</comment>
<proteinExistence type="inferred from homology"/>
<evidence type="ECO:0000256" key="6">
    <source>
        <dbReference type="ARBA" id="ARBA00023274"/>
    </source>
</evidence>
<dbReference type="EMBL" id="JYHA01000084">
    <property type="protein sequence ID" value="KKB96417.1"/>
    <property type="molecule type" value="Genomic_DNA"/>
</dbReference>
<dbReference type="NCBIfam" id="TIGR03625">
    <property type="entry name" value="L3_bact"/>
    <property type="match status" value="1"/>
</dbReference>
<evidence type="ECO:0000313" key="12">
    <source>
        <dbReference type="Proteomes" id="UP000033358"/>
    </source>
</evidence>
<organism evidence="11 12">
    <name type="scientific">Candidatus Arcanibacter lacustris</name>
    <dbReference type="NCBI Taxonomy" id="1607817"/>
    <lineage>
        <taxon>Bacteria</taxon>
        <taxon>Pseudomonadati</taxon>
        <taxon>Pseudomonadota</taxon>
        <taxon>Alphaproteobacteria</taxon>
        <taxon>Rickettsiales</taxon>
        <taxon>Candidatus Arcanibacter</taxon>
    </lineage>
</organism>
<keyword evidence="2 8" id="KW-0488">Methylation</keyword>
<evidence type="ECO:0000256" key="7">
    <source>
        <dbReference type="ARBA" id="ARBA00035243"/>
    </source>
</evidence>
<dbReference type="GO" id="GO:0003735">
    <property type="term" value="F:structural constituent of ribosome"/>
    <property type="evidence" value="ECO:0007669"/>
    <property type="project" value="UniProtKB-UniRule"/>
</dbReference>
<dbReference type="Gene3D" id="2.40.30.10">
    <property type="entry name" value="Translation factors"/>
    <property type="match status" value="1"/>
</dbReference>
<dbReference type="FunFam" id="2.40.30.10:FF:000004">
    <property type="entry name" value="50S ribosomal protein L3"/>
    <property type="match status" value="1"/>
</dbReference>
<dbReference type="AlphaFoldDB" id="A0A0F5MQT6"/>
<reference evidence="11 12" key="1">
    <citation type="submission" date="2015-02" db="EMBL/GenBank/DDBJ databases">
        <title>Single cell genomics of a rare environmental alphaproteobacterium provides unique insights into Rickettsiaceae evolution.</title>
        <authorList>
            <person name="Martijn J."/>
            <person name="Schulz F."/>
            <person name="Zaremba-Niedzwiedzka K."/>
            <person name="Viklund J."/>
            <person name="Stepanauskas R."/>
            <person name="Andersson S.G.E."/>
            <person name="Horn M."/>
            <person name="Guy L."/>
            <person name="Ettema T.J.G."/>
        </authorList>
    </citation>
    <scope>NUCLEOTIDE SEQUENCE [LARGE SCALE GENOMIC DNA]</scope>
    <source>
        <strain evidence="11 12">SCGC AAA041-L04</strain>
    </source>
</reference>
<dbReference type="Gene3D" id="3.30.160.810">
    <property type="match status" value="1"/>
</dbReference>
<evidence type="ECO:0000256" key="4">
    <source>
        <dbReference type="ARBA" id="ARBA00022884"/>
    </source>
</evidence>
<evidence type="ECO:0000256" key="5">
    <source>
        <dbReference type="ARBA" id="ARBA00022980"/>
    </source>
</evidence>
<evidence type="ECO:0000256" key="10">
    <source>
        <dbReference type="RuleBase" id="RU003906"/>
    </source>
</evidence>
<dbReference type="GO" id="GO:0019843">
    <property type="term" value="F:rRNA binding"/>
    <property type="evidence" value="ECO:0007669"/>
    <property type="project" value="UniProtKB-UniRule"/>
</dbReference>
<evidence type="ECO:0000313" key="11">
    <source>
        <dbReference type="EMBL" id="KKB96417.1"/>
    </source>
</evidence>